<sequence length="135" mass="14989">MKFEDLKIGMFECLEKTIAELDVLDFSRISLDKNPLHLDDEYAKKTIFKGKIVHGLIGAGLISAVIGTKLPGTGTIYLSQNLRFCAPVRIGDKITARVEITNINQEKRSVELKTICTNQEGIIVIDGEAKVLKKE</sequence>
<evidence type="ECO:0000313" key="4">
    <source>
        <dbReference type="Proteomes" id="UP000197470"/>
    </source>
</evidence>
<dbReference type="InterPro" id="IPR050965">
    <property type="entry name" value="UPF0336/Enoyl-CoA_hydratase"/>
</dbReference>
<proteinExistence type="predicted"/>
<dbReference type="RefSeq" id="WP_088388984.1">
    <property type="nucleotide sequence ID" value="NZ_CP056004.1"/>
</dbReference>
<keyword evidence="1" id="KW-0456">Lyase</keyword>
<accession>A0A246EGP5</accession>
<dbReference type="Proteomes" id="UP000197470">
    <property type="component" value="Unassembled WGS sequence"/>
</dbReference>
<evidence type="ECO:0000259" key="2">
    <source>
        <dbReference type="Pfam" id="PF01575"/>
    </source>
</evidence>
<dbReference type="PANTHER" id="PTHR43437:SF3">
    <property type="entry name" value="HYDROXYACYL-THIOESTER DEHYDRATASE TYPE 2, MITOCHONDRIAL"/>
    <property type="match status" value="1"/>
</dbReference>
<dbReference type="FunFam" id="3.10.129.10:FF:000042">
    <property type="entry name" value="MaoC domain protein dehydratase"/>
    <property type="match status" value="1"/>
</dbReference>
<feature type="domain" description="MaoC-like" evidence="2">
    <location>
        <begin position="15"/>
        <end position="110"/>
    </location>
</feature>
<evidence type="ECO:0000256" key="1">
    <source>
        <dbReference type="ARBA" id="ARBA00023239"/>
    </source>
</evidence>
<comment type="caution">
    <text evidence="3">The sequence shown here is derived from an EMBL/GenBank/DDBJ whole genome shotgun (WGS) entry which is preliminary data.</text>
</comment>
<organism evidence="3 4">
    <name type="scientific">Fusobacterium nucleatum subsp. polymorphum</name>
    <name type="common">Fusobacterium polymorphum</name>
    <dbReference type="NCBI Taxonomy" id="76857"/>
    <lineage>
        <taxon>Bacteria</taxon>
        <taxon>Fusobacteriati</taxon>
        <taxon>Fusobacteriota</taxon>
        <taxon>Fusobacteriia</taxon>
        <taxon>Fusobacteriales</taxon>
        <taxon>Fusobacteriaceae</taxon>
        <taxon>Fusobacterium</taxon>
    </lineage>
</organism>
<dbReference type="InterPro" id="IPR002539">
    <property type="entry name" value="MaoC-like_dom"/>
</dbReference>
<protein>
    <submittedName>
        <fullName evidence="3">Enoyl-CoA hydratase</fullName>
    </submittedName>
</protein>
<reference evidence="3 4" key="1">
    <citation type="submission" date="2017-05" db="EMBL/GenBank/DDBJ databases">
        <title>Genome sequencing of Fusobacterium nucleatum subsp. polymorphum KCOM 1001 (=ChDC F119).</title>
        <authorList>
            <person name="Kook J.-K."/>
            <person name="Park S.-N."/>
            <person name="Lim Y.K."/>
            <person name="Roh H."/>
        </authorList>
    </citation>
    <scope>NUCLEOTIDE SEQUENCE [LARGE SCALE GENOMIC DNA]</scope>
    <source>
        <strain evidence="3 4">KCOM 1001</strain>
    </source>
</reference>
<dbReference type="GO" id="GO:0006633">
    <property type="term" value="P:fatty acid biosynthetic process"/>
    <property type="evidence" value="ECO:0007669"/>
    <property type="project" value="TreeGrafter"/>
</dbReference>
<evidence type="ECO:0000313" key="3">
    <source>
        <dbReference type="EMBL" id="OWP25779.1"/>
    </source>
</evidence>
<dbReference type="AlphaFoldDB" id="A0A246EGP5"/>
<dbReference type="EMBL" id="NHRT01000001">
    <property type="protein sequence ID" value="OWP25779.1"/>
    <property type="molecule type" value="Genomic_DNA"/>
</dbReference>
<dbReference type="Pfam" id="PF01575">
    <property type="entry name" value="MaoC_dehydratas"/>
    <property type="match status" value="1"/>
</dbReference>
<dbReference type="InterPro" id="IPR029069">
    <property type="entry name" value="HotDog_dom_sf"/>
</dbReference>
<dbReference type="GO" id="GO:0019171">
    <property type="term" value="F:(3R)-hydroxyacyl-[acyl-carrier-protein] dehydratase activity"/>
    <property type="evidence" value="ECO:0007669"/>
    <property type="project" value="TreeGrafter"/>
</dbReference>
<dbReference type="SUPFAM" id="SSF54637">
    <property type="entry name" value="Thioesterase/thiol ester dehydrase-isomerase"/>
    <property type="match status" value="1"/>
</dbReference>
<gene>
    <name evidence="3" type="ORF">CA839_07640</name>
</gene>
<name>A0A246EGP5_FUSNP</name>
<dbReference type="PANTHER" id="PTHR43437">
    <property type="entry name" value="HYDROXYACYL-THIOESTER DEHYDRATASE TYPE 2, MITOCHONDRIAL-RELATED"/>
    <property type="match status" value="1"/>
</dbReference>
<dbReference type="Gene3D" id="3.10.129.10">
    <property type="entry name" value="Hotdog Thioesterase"/>
    <property type="match status" value="1"/>
</dbReference>
<dbReference type="CDD" id="cd03449">
    <property type="entry name" value="R_hydratase"/>
    <property type="match status" value="1"/>
</dbReference>